<evidence type="ECO:0000256" key="3">
    <source>
        <dbReference type="ARBA" id="ARBA00022777"/>
    </source>
</evidence>
<evidence type="ECO:0000256" key="6">
    <source>
        <dbReference type="PROSITE-ProRule" id="PRU10141"/>
    </source>
</evidence>
<dbReference type="InterPro" id="IPR000719">
    <property type="entry name" value="Prot_kinase_dom"/>
</dbReference>
<dbReference type="Pfam" id="PF00069">
    <property type="entry name" value="Pkinase"/>
    <property type="match status" value="1"/>
</dbReference>
<keyword evidence="2 6" id="KW-0547">Nucleotide-binding</keyword>
<accession>A0A932A8Z7</accession>
<dbReference type="PANTHER" id="PTHR43289">
    <property type="entry name" value="MITOGEN-ACTIVATED PROTEIN KINASE KINASE KINASE 20-RELATED"/>
    <property type="match status" value="1"/>
</dbReference>
<dbReference type="Gene3D" id="3.40.50.10070">
    <property type="entry name" value="TolB, N-terminal domain"/>
    <property type="match status" value="1"/>
</dbReference>
<dbReference type="EMBL" id="JACPNR010000011">
    <property type="protein sequence ID" value="MBI2678876.1"/>
    <property type="molecule type" value="Genomic_DNA"/>
</dbReference>
<dbReference type="Pfam" id="PF13181">
    <property type="entry name" value="TPR_8"/>
    <property type="match status" value="1"/>
</dbReference>
<proteinExistence type="predicted"/>
<dbReference type="PROSITE" id="PS50011">
    <property type="entry name" value="PROTEIN_KINASE_DOM"/>
    <property type="match status" value="1"/>
</dbReference>
<protein>
    <submittedName>
        <fullName evidence="8">Protein kinase</fullName>
    </submittedName>
</protein>
<dbReference type="InterPro" id="IPR011990">
    <property type="entry name" value="TPR-like_helical_dom_sf"/>
</dbReference>
<keyword evidence="5" id="KW-0802">TPR repeat</keyword>
<dbReference type="NCBIfam" id="NF047558">
    <property type="entry name" value="TPR_END_plus"/>
    <property type="match status" value="1"/>
</dbReference>
<evidence type="ECO:0000313" key="8">
    <source>
        <dbReference type="EMBL" id="MBI2678876.1"/>
    </source>
</evidence>
<keyword evidence="4 6" id="KW-0067">ATP-binding</keyword>
<dbReference type="AlphaFoldDB" id="A0A932A8Z7"/>
<dbReference type="SUPFAM" id="SSF52964">
    <property type="entry name" value="TolB, N-terminal domain"/>
    <property type="match status" value="1"/>
</dbReference>
<feature type="binding site" evidence="6">
    <location>
        <position position="38"/>
    </location>
    <ligand>
        <name>ATP</name>
        <dbReference type="ChEBI" id="CHEBI:30616"/>
    </ligand>
</feature>
<dbReference type="Proteomes" id="UP000779809">
    <property type="component" value="Unassembled WGS sequence"/>
</dbReference>
<feature type="domain" description="Protein kinase" evidence="7">
    <location>
        <begin position="9"/>
        <end position="283"/>
    </location>
</feature>
<keyword evidence="3 8" id="KW-0418">Kinase</keyword>
<dbReference type="SMART" id="SM00028">
    <property type="entry name" value="TPR"/>
    <property type="match status" value="5"/>
</dbReference>
<dbReference type="SUPFAM" id="SSF48452">
    <property type="entry name" value="TPR-like"/>
    <property type="match status" value="2"/>
</dbReference>
<dbReference type="SUPFAM" id="SSF56112">
    <property type="entry name" value="Protein kinase-like (PK-like)"/>
    <property type="match status" value="1"/>
</dbReference>
<dbReference type="InterPro" id="IPR019734">
    <property type="entry name" value="TPR_rpt"/>
</dbReference>
<dbReference type="InterPro" id="IPR008271">
    <property type="entry name" value="Ser/Thr_kinase_AS"/>
</dbReference>
<dbReference type="GO" id="GO:0004674">
    <property type="term" value="F:protein serine/threonine kinase activity"/>
    <property type="evidence" value="ECO:0007669"/>
    <property type="project" value="TreeGrafter"/>
</dbReference>
<feature type="repeat" description="TPR" evidence="5">
    <location>
        <begin position="628"/>
        <end position="661"/>
    </location>
</feature>
<dbReference type="SMART" id="SM00220">
    <property type="entry name" value="S_TKc"/>
    <property type="match status" value="1"/>
</dbReference>
<dbReference type="Gene3D" id="1.10.510.10">
    <property type="entry name" value="Transferase(Phosphotransferase) domain 1"/>
    <property type="match status" value="1"/>
</dbReference>
<dbReference type="CDD" id="cd14014">
    <property type="entry name" value="STKc_PknB_like"/>
    <property type="match status" value="1"/>
</dbReference>
<dbReference type="InterPro" id="IPR017441">
    <property type="entry name" value="Protein_kinase_ATP_BS"/>
</dbReference>
<comment type="caution">
    <text evidence="8">The sequence shown here is derived from an EMBL/GenBank/DDBJ whole genome shotgun (WGS) entry which is preliminary data.</text>
</comment>
<dbReference type="GO" id="GO:0005524">
    <property type="term" value="F:ATP binding"/>
    <property type="evidence" value="ECO:0007669"/>
    <property type="project" value="UniProtKB-UniRule"/>
</dbReference>
<dbReference type="Gene3D" id="1.25.40.10">
    <property type="entry name" value="Tetratricopeptide repeat domain"/>
    <property type="match status" value="3"/>
</dbReference>
<dbReference type="PROSITE" id="PS00107">
    <property type="entry name" value="PROTEIN_KINASE_ATP"/>
    <property type="match status" value="1"/>
</dbReference>
<dbReference type="PANTHER" id="PTHR43289:SF6">
    <property type="entry name" value="SERINE_THREONINE-PROTEIN KINASE NEKL-3"/>
    <property type="match status" value="1"/>
</dbReference>
<organism evidence="8 9">
    <name type="scientific">Candidatus Korobacter versatilis</name>
    <dbReference type="NCBI Taxonomy" id="658062"/>
    <lineage>
        <taxon>Bacteria</taxon>
        <taxon>Pseudomonadati</taxon>
        <taxon>Acidobacteriota</taxon>
        <taxon>Terriglobia</taxon>
        <taxon>Terriglobales</taxon>
        <taxon>Candidatus Korobacteraceae</taxon>
        <taxon>Candidatus Korobacter</taxon>
    </lineage>
</organism>
<evidence type="ECO:0000256" key="1">
    <source>
        <dbReference type="ARBA" id="ARBA00022679"/>
    </source>
</evidence>
<evidence type="ECO:0000313" key="9">
    <source>
        <dbReference type="Proteomes" id="UP000779809"/>
    </source>
</evidence>
<sequence>MIGQTVSHFRVLGKLGSGGMGVVYEAEDALLGRRVALKFISAGVAADAQALERFQREARAASALNHSNICTIYSIEQHEGHPFIAMELLEGQTLDQRVSGRPLPIAESLEIAIQTVDALDAAHAEGIIHRDLKPSNIFVTGRGQAKILDFGLAKQAQPHRDAPAASSVATMAYNQSLSDPGTVPGTLSCMSPEQIRGEKLDARTDLFSFGTVLYEMATGRHPFAGNTAGVTMDLILNREPSPPSRTNPDVPAELEHIIHKTLEKDRDVRYQSAAELRADLKRLKRSLESGTGRVTPVTAGDPRPKWLLPAVAVAVLAGVLVAGWRYYVSRSAGKIDSIAVLPLVNGTGDPGLDYLSDGVTETLIDHLSRIPKLRVMSPATILTYKGKQADPREVGRTLSVATVLQGKVTKIATGRLRIKVDLVDTSDGSEVWGDEYSAEPADLTAVQAQISQEISGQLRLRLSPAEQATLTKRSTDNPEAYDLYLKGRHAIEQYTPEGMRTGMDFFQKAIDLDPNYALAYCGLAYGYWTMEDFVMRPREAAEKARDLASKALQLDDALPEAHMNMGIAHFWYEYDGAAAEKELKRAIELRPNYALAHVYYGWYLVSAGRSEEGIAETRRATELDPLSVETGALAGQNYYSARRYDLAIEQLQRTMKLDPNAWFTHFTLGAAYEGKGDHTHAIAEMERARALQPSLPWALSMLGHGYAASGRRQDAEKALQELKDWSKRSYVPAYNFAEVYIGLGDKENALAALEQAYADRSMAMTFVTTDARFDSLRSDPRFQALLHRIGLKP</sequence>
<dbReference type="Gene3D" id="3.30.200.20">
    <property type="entry name" value="Phosphorylase Kinase, domain 1"/>
    <property type="match status" value="1"/>
</dbReference>
<evidence type="ECO:0000256" key="2">
    <source>
        <dbReference type="ARBA" id="ARBA00022741"/>
    </source>
</evidence>
<evidence type="ECO:0000256" key="4">
    <source>
        <dbReference type="ARBA" id="ARBA00022840"/>
    </source>
</evidence>
<reference evidence="8" key="1">
    <citation type="submission" date="2020-07" db="EMBL/GenBank/DDBJ databases">
        <title>Huge and variable diversity of episymbiotic CPR bacteria and DPANN archaea in groundwater ecosystems.</title>
        <authorList>
            <person name="He C.Y."/>
            <person name="Keren R."/>
            <person name="Whittaker M."/>
            <person name="Farag I.F."/>
            <person name="Doudna J."/>
            <person name="Cate J.H.D."/>
            <person name="Banfield J.F."/>
        </authorList>
    </citation>
    <scope>NUCLEOTIDE SEQUENCE</scope>
    <source>
        <strain evidence="8">NC_groundwater_580_Pr5_B-0.1um_64_19</strain>
    </source>
</reference>
<dbReference type="PROSITE" id="PS00108">
    <property type="entry name" value="PROTEIN_KINASE_ST"/>
    <property type="match status" value="1"/>
</dbReference>
<keyword evidence="1" id="KW-0808">Transferase</keyword>
<name>A0A932A8Z7_9BACT</name>
<dbReference type="PROSITE" id="PS50005">
    <property type="entry name" value="TPR"/>
    <property type="match status" value="1"/>
</dbReference>
<dbReference type="InterPro" id="IPR011009">
    <property type="entry name" value="Kinase-like_dom_sf"/>
</dbReference>
<evidence type="ECO:0000259" key="7">
    <source>
        <dbReference type="PROSITE" id="PS50011"/>
    </source>
</evidence>
<gene>
    <name evidence="8" type="ORF">HYX28_08845</name>
</gene>
<evidence type="ECO:0000256" key="5">
    <source>
        <dbReference type="PROSITE-ProRule" id="PRU00339"/>
    </source>
</evidence>